<name>A0ACC1NY54_9HYPO</name>
<accession>A0ACC1NY54</accession>
<dbReference type="Proteomes" id="UP001143910">
    <property type="component" value="Unassembled WGS sequence"/>
</dbReference>
<reference evidence="1" key="1">
    <citation type="submission" date="2022-08" db="EMBL/GenBank/DDBJ databases">
        <title>Genome Sequence of Lecanicillium fungicola.</title>
        <authorList>
            <person name="Buettner E."/>
        </authorList>
    </citation>
    <scope>NUCLEOTIDE SEQUENCE</scope>
    <source>
        <strain evidence="1">Babe33</strain>
    </source>
</reference>
<sequence length="806" mass="88164">MSMPQRMPLQDYTNLQSNLQIRVVPYSPPRLSSECSTATRQAEDTCSLVFGPSPENIEVHQHDTPLAHGRAAESSPVVLGPTSPIGPYSQSGSQDGDKGSGSAARRPSTSSSTRRMKHVINVHADKTFSLLPQTELESSSVYSSSFLNSTVTNSTYGRNSSVTLSYGRRSSTLPPQREDSAPTSPESQRTPPKFLQKSTASTSSPWNYEFVGGLRKVHQNTPDSESSAGLSPVVLPRSAHAPLPDIEKYGFDSSRLSMPRKPLPGSFKHSVRETPTGNSTIAKQTLPNASLHWKSSLDFDNISPSGSQNYRVLADSGSSDYSLRSQSRPRTEDSEPNYTKHDDRQSPSIAGNSINSGLKSQFSRESLIVPPLKTARKLFGDGPVSIKLPRGRSSPKLLATWSAMLNQDAARAMFGRSRLYPTGRRNSNATQEAGSAATTPRSNQYQNQPPLSTVMSESVVESECILHLPSPFVAEASIARESAELAGDDTDCGEYSFTRQVTATSEPSDWPQAAYGKGIEHVLNSPNFRLVGDQDEHGDGLTDLRELVHHRPSRRGGFPGIVPAAADRNLPSSASGRATNWAIPAWARLYYGGGERRFLTHQASRDSIRSWYTDSQAVGSQRRRSPSVERFGFSSQHQLGGPSSRDGRPPVSLKRSYPDMSWARTLKKQTSSLWSPHLRRDKRASTYGIWDPPAGAVPVEGCITAKRNVQVVLFMSGFLFPIAWMVAAFLPLPANRGLVEKDFPSTSHIDLTEESGVSPAHLVKEIALYNRTKWWRDLNRAMSVIGLLIIGALAVLVALGVQQRWQ</sequence>
<proteinExistence type="predicted"/>
<comment type="caution">
    <text evidence="1">The sequence shown here is derived from an EMBL/GenBank/DDBJ whole genome shotgun (WGS) entry which is preliminary data.</text>
</comment>
<protein>
    <submittedName>
        <fullName evidence="1">Uncharacterized protein</fullName>
    </submittedName>
</protein>
<keyword evidence="2" id="KW-1185">Reference proteome</keyword>
<organism evidence="1 2">
    <name type="scientific">Zarea fungicola</name>
    <dbReference type="NCBI Taxonomy" id="93591"/>
    <lineage>
        <taxon>Eukaryota</taxon>
        <taxon>Fungi</taxon>
        <taxon>Dikarya</taxon>
        <taxon>Ascomycota</taxon>
        <taxon>Pezizomycotina</taxon>
        <taxon>Sordariomycetes</taxon>
        <taxon>Hypocreomycetidae</taxon>
        <taxon>Hypocreales</taxon>
        <taxon>Cordycipitaceae</taxon>
        <taxon>Zarea</taxon>
    </lineage>
</organism>
<gene>
    <name evidence="1" type="ORF">NQ176_g121</name>
</gene>
<evidence type="ECO:0000313" key="2">
    <source>
        <dbReference type="Proteomes" id="UP001143910"/>
    </source>
</evidence>
<dbReference type="EMBL" id="JANJQO010000004">
    <property type="protein sequence ID" value="KAJ2984215.1"/>
    <property type="molecule type" value="Genomic_DNA"/>
</dbReference>
<evidence type="ECO:0000313" key="1">
    <source>
        <dbReference type="EMBL" id="KAJ2984215.1"/>
    </source>
</evidence>